<evidence type="ECO:0000313" key="3">
    <source>
        <dbReference type="Proteomes" id="UP001356095"/>
    </source>
</evidence>
<proteinExistence type="predicted"/>
<sequence length="98" mass="10634">MKPQRPGEVVRVFYMGVGDAMREAGIQEAAEQRAADIARNANALARGVGIDGTFTVETSVRKRGKGKGRPEARVRADSSHNHEREHLLSLLQAAGRVV</sequence>
<evidence type="ECO:0000256" key="1">
    <source>
        <dbReference type="SAM" id="MobiDB-lite"/>
    </source>
</evidence>
<evidence type="ECO:0000313" key="2">
    <source>
        <dbReference type="EMBL" id="MEE2040180.1"/>
    </source>
</evidence>
<comment type="caution">
    <text evidence="2">The sequence shown here is derived from an EMBL/GenBank/DDBJ whole genome shotgun (WGS) entry which is preliminary data.</text>
</comment>
<reference evidence="2 3" key="1">
    <citation type="submission" date="2023-08" db="EMBL/GenBank/DDBJ databases">
        <authorList>
            <person name="Girao M."/>
            <person name="Carvalho M.F."/>
        </authorList>
    </citation>
    <scope>NUCLEOTIDE SEQUENCE [LARGE SCALE GENOMIC DNA]</scope>
    <source>
        <strain evidence="2 3">CT-R113</strain>
    </source>
</reference>
<name>A0ABU7KD69_9ACTN</name>
<organism evidence="2 3">
    <name type="scientific">Nocardiopsis codii</name>
    <dbReference type="NCBI Taxonomy" id="3065942"/>
    <lineage>
        <taxon>Bacteria</taxon>
        <taxon>Bacillati</taxon>
        <taxon>Actinomycetota</taxon>
        <taxon>Actinomycetes</taxon>
        <taxon>Streptosporangiales</taxon>
        <taxon>Nocardiopsidaceae</taxon>
        <taxon>Nocardiopsis</taxon>
    </lineage>
</organism>
<protein>
    <submittedName>
        <fullName evidence="2">Uncharacterized protein</fullName>
    </submittedName>
</protein>
<feature type="compositionally biased region" description="Basic and acidic residues" evidence="1">
    <location>
        <begin position="68"/>
        <end position="84"/>
    </location>
</feature>
<dbReference type="Proteomes" id="UP001356095">
    <property type="component" value="Unassembled WGS sequence"/>
</dbReference>
<feature type="region of interest" description="Disordered" evidence="1">
    <location>
        <begin position="60"/>
        <end position="84"/>
    </location>
</feature>
<accession>A0ABU7KD69</accession>
<dbReference type="EMBL" id="JAUZMY010000026">
    <property type="protein sequence ID" value="MEE2040180.1"/>
    <property type="molecule type" value="Genomic_DNA"/>
</dbReference>
<keyword evidence="3" id="KW-1185">Reference proteome</keyword>
<dbReference type="RefSeq" id="WP_330093949.1">
    <property type="nucleotide sequence ID" value="NZ_JAUZMY010000026.1"/>
</dbReference>
<gene>
    <name evidence="2" type="ORF">Q8791_23465</name>
</gene>